<organism evidence="1 2">
    <name type="scientific">Elysia crispata</name>
    <name type="common">lettuce slug</name>
    <dbReference type="NCBI Taxonomy" id="231223"/>
    <lineage>
        <taxon>Eukaryota</taxon>
        <taxon>Metazoa</taxon>
        <taxon>Spiralia</taxon>
        <taxon>Lophotrochozoa</taxon>
        <taxon>Mollusca</taxon>
        <taxon>Gastropoda</taxon>
        <taxon>Heterobranchia</taxon>
        <taxon>Euthyneura</taxon>
        <taxon>Panpulmonata</taxon>
        <taxon>Sacoglossa</taxon>
        <taxon>Placobranchoidea</taxon>
        <taxon>Plakobranchidae</taxon>
        <taxon>Elysia</taxon>
    </lineage>
</organism>
<dbReference type="EMBL" id="JAWDGP010001952">
    <property type="protein sequence ID" value="KAK3786598.1"/>
    <property type="molecule type" value="Genomic_DNA"/>
</dbReference>
<name>A0AAE1DYU5_9GAST</name>
<protein>
    <submittedName>
        <fullName evidence="1">Uncharacterized protein</fullName>
    </submittedName>
</protein>
<gene>
    <name evidence="1" type="ORF">RRG08_028082</name>
</gene>
<evidence type="ECO:0000313" key="1">
    <source>
        <dbReference type="EMBL" id="KAK3786598.1"/>
    </source>
</evidence>
<comment type="caution">
    <text evidence="1">The sequence shown here is derived from an EMBL/GenBank/DDBJ whole genome shotgun (WGS) entry which is preliminary data.</text>
</comment>
<sequence>MEISPAKSALVDGASNAYPWLLRFQLLATAGECFLESSYSSQLVLHSGKASKAFVIGMQMNRMIVTESRSFTVKIEHNRISLLLEKCRMGTTKAWKPNIVRLKIH</sequence>
<dbReference type="Proteomes" id="UP001283361">
    <property type="component" value="Unassembled WGS sequence"/>
</dbReference>
<proteinExistence type="predicted"/>
<evidence type="ECO:0000313" key="2">
    <source>
        <dbReference type="Proteomes" id="UP001283361"/>
    </source>
</evidence>
<dbReference type="AlphaFoldDB" id="A0AAE1DYU5"/>
<accession>A0AAE1DYU5</accession>
<reference evidence="1" key="1">
    <citation type="journal article" date="2023" name="G3 (Bethesda)">
        <title>A reference genome for the long-term kleptoplast-retaining sea slug Elysia crispata morphotype clarki.</title>
        <authorList>
            <person name="Eastman K.E."/>
            <person name="Pendleton A.L."/>
            <person name="Shaikh M.A."/>
            <person name="Suttiyut T."/>
            <person name="Ogas R."/>
            <person name="Tomko P."/>
            <person name="Gavelis G."/>
            <person name="Widhalm J.R."/>
            <person name="Wisecaver J.H."/>
        </authorList>
    </citation>
    <scope>NUCLEOTIDE SEQUENCE</scope>
    <source>
        <strain evidence="1">ECLA1</strain>
    </source>
</reference>
<keyword evidence="2" id="KW-1185">Reference proteome</keyword>